<dbReference type="AlphaFoldDB" id="A0A9P7VEE2"/>
<evidence type="ECO:0000313" key="3">
    <source>
        <dbReference type="EMBL" id="KAG7439179.1"/>
    </source>
</evidence>
<dbReference type="GeneID" id="66106969"/>
<reference evidence="3" key="1">
    <citation type="submission" date="2020-11" db="EMBL/GenBank/DDBJ databases">
        <title>Adaptations for nitrogen fixation in a non-lichenized fungal sporocarp promotes dispersal by wood-feeding termites.</title>
        <authorList>
            <consortium name="DOE Joint Genome Institute"/>
            <person name="Koch R.A."/>
            <person name="Yoon G."/>
            <person name="Arayal U."/>
            <person name="Lail K."/>
            <person name="Amirebrahimi M."/>
            <person name="Labutti K."/>
            <person name="Lipzen A."/>
            <person name="Riley R."/>
            <person name="Barry K."/>
            <person name="Henrissat B."/>
            <person name="Grigoriev I.V."/>
            <person name="Herr J.R."/>
            <person name="Aime M.C."/>
        </authorList>
    </citation>
    <scope>NUCLEOTIDE SEQUENCE</scope>
    <source>
        <strain evidence="3">MCA 3950</strain>
    </source>
</reference>
<evidence type="ECO:0008006" key="5">
    <source>
        <dbReference type="Google" id="ProtNLM"/>
    </source>
</evidence>
<dbReference type="OrthoDB" id="2362516at2759"/>
<feature type="chain" id="PRO_5040386387" description="Carbohydrate-binding module family 19 domain-containing protein" evidence="2">
    <location>
        <begin position="20"/>
        <end position="332"/>
    </location>
</feature>
<comment type="caution">
    <text evidence="3">The sequence shown here is derived from an EMBL/GenBank/DDBJ whole genome shotgun (WGS) entry which is preliminary data.</text>
</comment>
<sequence>MVHFNPLLVLSASIALSSALPLQKRIAQIIADSTADWEQACLTAGGSTQCNPLSQTAFTSLLAAGANCDQQNAADQMIDLAKQLSSNAEMIRLTQLFVQQPRNAPDSLQVPYCQTAPKNSELNGLFHCQFAGSDFTKFSGDQTGNVPLGLTAVNPAGSCPAKPDGPVPDGVQLNTLVTNPGVGSSNSTGSAAVTGSSQPTGSSTATGSVSAAAAASTVSAAVAANNGAAGSTSIASAASASASTTGFQLQNGEDAKALNAQFATLTPSSPCTTGDEACVDDGFAQCVGSQFTITQCAGGTQCFALPLVNKAGTSIACTTQADANSRIAATGA</sequence>
<dbReference type="EMBL" id="MU250610">
    <property type="protein sequence ID" value="KAG7439179.1"/>
    <property type="molecule type" value="Genomic_DNA"/>
</dbReference>
<organism evidence="3 4">
    <name type="scientific">Guyanagaster necrorhizus</name>
    <dbReference type="NCBI Taxonomy" id="856835"/>
    <lineage>
        <taxon>Eukaryota</taxon>
        <taxon>Fungi</taxon>
        <taxon>Dikarya</taxon>
        <taxon>Basidiomycota</taxon>
        <taxon>Agaricomycotina</taxon>
        <taxon>Agaricomycetes</taxon>
        <taxon>Agaricomycetidae</taxon>
        <taxon>Agaricales</taxon>
        <taxon>Marasmiineae</taxon>
        <taxon>Physalacriaceae</taxon>
        <taxon>Guyanagaster</taxon>
    </lineage>
</organism>
<evidence type="ECO:0000256" key="2">
    <source>
        <dbReference type="SAM" id="SignalP"/>
    </source>
</evidence>
<gene>
    <name evidence="3" type="ORF">BT62DRAFT_924873</name>
</gene>
<feature type="compositionally biased region" description="Polar residues" evidence="1">
    <location>
        <begin position="172"/>
        <end position="199"/>
    </location>
</feature>
<proteinExistence type="predicted"/>
<dbReference type="Proteomes" id="UP000812287">
    <property type="component" value="Unassembled WGS sequence"/>
</dbReference>
<accession>A0A9P7VEE2</accession>
<keyword evidence="4" id="KW-1185">Reference proteome</keyword>
<feature type="region of interest" description="Disordered" evidence="1">
    <location>
        <begin position="157"/>
        <end position="206"/>
    </location>
</feature>
<name>A0A9P7VEE2_9AGAR</name>
<dbReference type="RefSeq" id="XP_043032683.1">
    <property type="nucleotide sequence ID" value="XM_043184672.1"/>
</dbReference>
<protein>
    <recommendedName>
        <fullName evidence="5">Carbohydrate-binding module family 19 domain-containing protein</fullName>
    </recommendedName>
</protein>
<evidence type="ECO:0000256" key="1">
    <source>
        <dbReference type="SAM" id="MobiDB-lite"/>
    </source>
</evidence>
<evidence type="ECO:0000313" key="4">
    <source>
        <dbReference type="Proteomes" id="UP000812287"/>
    </source>
</evidence>
<keyword evidence="2" id="KW-0732">Signal</keyword>
<feature type="signal peptide" evidence="2">
    <location>
        <begin position="1"/>
        <end position="19"/>
    </location>
</feature>